<name>F4RE99_MELLP</name>
<dbReference type="PANTHER" id="PTHR10963">
    <property type="entry name" value="GLYCOSYL HYDROLASE-RELATED"/>
    <property type="match status" value="1"/>
</dbReference>
<dbReference type="HOGENOM" id="CLU_016972_0_1_1"/>
<dbReference type="InterPro" id="IPR050546">
    <property type="entry name" value="Glycosyl_Hydrlase_16"/>
</dbReference>
<dbReference type="Pfam" id="PF26113">
    <property type="entry name" value="GH16_XgeA"/>
    <property type="match status" value="1"/>
</dbReference>
<dbReference type="eggNOG" id="ENOG502RGZ1">
    <property type="taxonomic scope" value="Eukaryota"/>
</dbReference>
<dbReference type="AlphaFoldDB" id="F4RE99"/>
<evidence type="ECO:0000313" key="5">
    <source>
        <dbReference type="Proteomes" id="UP000001072"/>
    </source>
</evidence>
<dbReference type="GO" id="GO:0009251">
    <property type="term" value="P:glucan catabolic process"/>
    <property type="evidence" value="ECO:0007669"/>
    <property type="project" value="TreeGrafter"/>
</dbReference>
<dbReference type="PANTHER" id="PTHR10963:SF24">
    <property type="entry name" value="GLYCOSIDASE C21B10.07-RELATED"/>
    <property type="match status" value="1"/>
</dbReference>
<gene>
    <name evidence="4" type="ORF">MELLADRAFT_71266</name>
</gene>
<evidence type="ECO:0000259" key="3">
    <source>
        <dbReference type="PROSITE" id="PS51762"/>
    </source>
</evidence>
<keyword evidence="5" id="KW-1185">Reference proteome</keyword>
<keyword evidence="4" id="KW-0378">Hydrolase</keyword>
<protein>
    <submittedName>
        <fullName evidence="4">Family 16 glycoside hydrolase</fullName>
    </submittedName>
</protein>
<dbReference type="EMBL" id="GL883098">
    <property type="protein sequence ID" value="EGG09306.1"/>
    <property type="molecule type" value="Genomic_DNA"/>
</dbReference>
<dbReference type="KEGG" id="mlr:MELLADRAFT_71266"/>
<dbReference type="VEuPathDB" id="FungiDB:MELLADRAFT_71266"/>
<sequence>MHSVSLSNIRFNFTILLVFILCFNALFEDSEAKKHHKKKKSKRKARQSGYISGGGGNLWTLKSEASGSQITDFFNFESVNQGSQGGIAQYVDLEEGYRSSIVGSKDGTLYLGVDTTKHAENRKSIRISSKDTFSPGTLLVVDILHMPAACGAWPALWTVAKDGEWPEHGEIDIIEGVNMFTQNSLSAHTKTGFWMKSTGFHSKFMLDGDQQTNCDASATNDQGCGLRDPSQASFGEPFNAAKGGIHVMEWTNEAINIFFFPRDEVPGDIASGHPSKSSSWGQPRARFQGSGGQSTGDYFKEHVLVINTNLCGQWPEGVWNSAATYAGQPKSCAAMTGYSTCQDFIANAGDQLHEAYWAIKSVKVYN</sequence>
<dbReference type="PROSITE" id="PS51762">
    <property type="entry name" value="GH16_2"/>
    <property type="match status" value="1"/>
</dbReference>
<dbReference type="Proteomes" id="UP000001072">
    <property type="component" value="Unassembled WGS sequence"/>
</dbReference>
<evidence type="ECO:0000256" key="2">
    <source>
        <dbReference type="SAM" id="SignalP"/>
    </source>
</evidence>
<dbReference type="InParanoid" id="F4RE99"/>
<accession>F4RE99</accession>
<dbReference type="SUPFAM" id="SSF49899">
    <property type="entry name" value="Concanavalin A-like lectins/glucanases"/>
    <property type="match status" value="1"/>
</dbReference>
<dbReference type="STRING" id="747676.F4RE99"/>
<reference evidence="5" key="1">
    <citation type="journal article" date="2011" name="Proc. Natl. Acad. Sci. U.S.A.">
        <title>Obligate biotrophy features unraveled by the genomic analysis of rust fungi.</title>
        <authorList>
            <person name="Duplessis S."/>
            <person name="Cuomo C.A."/>
            <person name="Lin Y.-C."/>
            <person name="Aerts A."/>
            <person name="Tisserant E."/>
            <person name="Veneault-Fourrey C."/>
            <person name="Joly D.L."/>
            <person name="Hacquard S."/>
            <person name="Amselem J."/>
            <person name="Cantarel B.L."/>
            <person name="Chiu R."/>
            <person name="Coutinho P.M."/>
            <person name="Feau N."/>
            <person name="Field M."/>
            <person name="Frey P."/>
            <person name="Gelhaye E."/>
            <person name="Goldberg J."/>
            <person name="Grabherr M.G."/>
            <person name="Kodira C.D."/>
            <person name="Kohler A."/>
            <person name="Kuees U."/>
            <person name="Lindquist E.A."/>
            <person name="Lucas S.M."/>
            <person name="Mago R."/>
            <person name="Mauceli E."/>
            <person name="Morin E."/>
            <person name="Murat C."/>
            <person name="Pangilinan J.L."/>
            <person name="Park R."/>
            <person name="Pearson M."/>
            <person name="Quesneville H."/>
            <person name="Rouhier N."/>
            <person name="Sakthikumar S."/>
            <person name="Salamov A.A."/>
            <person name="Schmutz J."/>
            <person name="Selles B."/>
            <person name="Shapiro H."/>
            <person name="Tanguay P."/>
            <person name="Tuskan G.A."/>
            <person name="Henrissat B."/>
            <person name="Van de Peer Y."/>
            <person name="Rouze P."/>
            <person name="Ellis J.G."/>
            <person name="Dodds P.N."/>
            <person name="Schein J.E."/>
            <person name="Zhong S."/>
            <person name="Hamelin R.C."/>
            <person name="Grigoriev I.V."/>
            <person name="Szabo L.J."/>
            <person name="Martin F."/>
        </authorList>
    </citation>
    <scope>NUCLEOTIDE SEQUENCE [LARGE SCALE GENOMIC DNA]</scope>
    <source>
        <strain evidence="5">98AG31 / pathotype 3-4-7</strain>
    </source>
</reference>
<proteinExistence type="predicted"/>
<dbReference type="RefSeq" id="XP_007407666.1">
    <property type="nucleotide sequence ID" value="XM_007407604.1"/>
</dbReference>
<evidence type="ECO:0000256" key="1">
    <source>
        <dbReference type="SAM" id="MobiDB-lite"/>
    </source>
</evidence>
<keyword evidence="2" id="KW-0732">Signal</keyword>
<dbReference type="InterPro" id="IPR000757">
    <property type="entry name" value="Beta-glucanase-like"/>
</dbReference>
<dbReference type="InterPro" id="IPR013320">
    <property type="entry name" value="ConA-like_dom_sf"/>
</dbReference>
<dbReference type="GeneID" id="18931775"/>
<feature type="domain" description="GH16" evidence="3">
    <location>
        <begin position="63"/>
        <end position="307"/>
    </location>
</feature>
<feature type="signal peptide" evidence="2">
    <location>
        <begin position="1"/>
        <end position="32"/>
    </location>
</feature>
<feature type="chain" id="PRO_5003317555" evidence="2">
    <location>
        <begin position="33"/>
        <end position="366"/>
    </location>
</feature>
<feature type="region of interest" description="Disordered" evidence="1">
    <location>
        <begin position="271"/>
        <end position="293"/>
    </location>
</feature>
<organism evidence="5">
    <name type="scientific">Melampsora larici-populina (strain 98AG31 / pathotype 3-4-7)</name>
    <name type="common">Poplar leaf rust fungus</name>
    <dbReference type="NCBI Taxonomy" id="747676"/>
    <lineage>
        <taxon>Eukaryota</taxon>
        <taxon>Fungi</taxon>
        <taxon>Dikarya</taxon>
        <taxon>Basidiomycota</taxon>
        <taxon>Pucciniomycotina</taxon>
        <taxon>Pucciniomycetes</taxon>
        <taxon>Pucciniales</taxon>
        <taxon>Melampsoraceae</taxon>
        <taxon>Melampsora</taxon>
    </lineage>
</organism>
<dbReference type="OrthoDB" id="192832at2759"/>
<dbReference type="GO" id="GO:0004553">
    <property type="term" value="F:hydrolase activity, hydrolyzing O-glycosyl compounds"/>
    <property type="evidence" value="ECO:0007669"/>
    <property type="project" value="InterPro"/>
</dbReference>
<evidence type="ECO:0000313" key="4">
    <source>
        <dbReference type="EMBL" id="EGG09306.1"/>
    </source>
</evidence>
<dbReference type="Gene3D" id="2.60.120.200">
    <property type="match status" value="1"/>
</dbReference>